<dbReference type="GO" id="GO:0005886">
    <property type="term" value="C:plasma membrane"/>
    <property type="evidence" value="ECO:0007669"/>
    <property type="project" value="UniProtKB-SubCell"/>
</dbReference>
<name>A0A345E772_9EURY</name>
<keyword evidence="3" id="KW-1185">Reference proteome</keyword>
<proteinExistence type="predicted"/>
<feature type="transmembrane region" description="Helical" evidence="1">
    <location>
        <begin position="154"/>
        <end position="181"/>
    </location>
</feature>
<evidence type="ECO:0000256" key="1">
    <source>
        <dbReference type="SAM" id="Phobius"/>
    </source>
</evidence>
<sequence>MLPTTRYDARRRVRGTLAFAILLAAFALLIIYLFPTIAESSADIDALIESLPESFREGFGAETYTTIEGFVAAELYQTVWVLLLGLYMAYAGGGLLAGDVESGRLYLVLATPVSRKRVAFEKFLSLGLPIVVLNVTMPLVVFAGTVAIDYPLDPYYLLIVHVLSIPYLLVCSGIGMALSTVLDRGDAAQRSALALLFLCFLLDSVTLGTDVEWLGAVSPTRYLDPTEILLHETVDLVDPLLLLLVAIVLVFLSLRYFQTRDL</sequence>
<keyword evidence="1" id="KW-0812">Transmembrane</keyword>
<dbReference type="EMBL" id="CP031150">
    <property type="protein sequence ID" value="AXG08044.1"/>
    <property type="molecule type" value="Genomic_DNA"/>
</dbReference>
<dbReference type="KEGG" id="haj:DU500_05415"/>
<evidence type="ECO:0000313" key="2">
    <source>
        <dbReference type="EMBL" id="AXG08044.1"/>
    </source>
</evidence>
<feature type="transmembrane region" description="Helical" evidence="1">
    <location>
        <begin position="123"/>
        <end position="148"/>
    </location>
</feature>
<dbReference type="PANTHER" id="PTHR37305:SF1">
    <property type="entry name" value="MEMBRANE PROTEIN"/>
    <property type="match status" value="1"/>
</dbReference>
<feature type="transmembrane region" description="Helical" evidence="1">
    <location>
        <begin position="236"/>
        <end position="257"/>
    </location>
</feature>
<feature type="transmembrane region" description="Helical" evidence="1">
    <location>
        <begin position="193"/>
        <end position="216"/>
    </location>
</feature>
<dbReference type="GO" id="GO:0140359">
    <property type="term" value="F:ABC-type transporter activity"/>
    <property type="evidence" value="ECO:0007669"/>
    <property type="project" value="InterPro"/>
</dbReference>
<organism evidence="2 3">
    <name type="scientific">Haloplanus rubicundus</name>
    <dbReference type="NCBI Taxonomy" id="1547898"/>
    <lineage>
        <taxon>Archaea</taxon>
        <taxon>Methanobacteriati</taxon>
        <taxon>Methanobacteriota</taxon>
        <taxon>Stenosarchaea group</taxon>
        <taxon>Halobacteria</taxon>
        <taxon>Halobacteriales</taxon>
        <taxon>Haloferacaceae</taxon>
        <taxon>Haloplanus</taxon>
    </lineage>
</organism>
<dbReference type="Proteomes" id="UP000253273">
    <property type="component" value="Chromosome"/>
</dbReference>
<protein>
    <submittedName>
        <fullName evidence="2">ABC transporter permease</fullName>
    </submittedName>
</protein>
<keyword evidence="1" id="KW-1133">Transmembrane helix</keyword>
<gene>
    <name evidence="2" type="ORF">DU500_05415</name>
</gene>
<evidence type="ECO:0000313" key="3">
    <source>
        <dbReference type="Proteomes" id="UP000253273"/>
    </source>
</evidence>
<dbReference type="Pfam" id="PF12679">
    <property type="entry name" value="ABC2_membrane_2"/>
    <property type="match status" value="1"/>
</dbReference>
<dbReference type="PANTHER" id="PTHR37305">
    <property type="entry name" value="INTEGRAL MEMBRANE PROTEIN-RELATED"/>
    <property type="match status" value="1"/>
</dbReference>
<dbReference type="OrthoDB" id="204776at2157"/>
<keyword evidence="1" id="KW-0472">Membrane</keyword>
<reference evidence="2 3" key="1">
    <citation type="submission" date="2018-07" db="EMBL/GenBank/DDBJ databases">
        <title>Genome sequences of Haloplanus sp. CBA1113.</title>
        <authorList>
            <person name="Kim Y.B."/>
            <person name="Roh S.W."/>
        </authorList>
    </citation>
    <scope>NUCLEOTIDE SEQUENCE [LARGE SCALE GENOMIC DNA]</scope>
    <source>
        <strain evidence="2 3">CBA1113</strain>
    </source>
</reference>
<feature type="transmembrane region" description="Helical" evidence="1">
    <location>
        <begin position="79"/>
        <end position="97"/>
    </location>
</feature>
<dbReference type="AlphaFoldDB" id="A0A345E772"/>
<accession>A0A345E772</accession>
<feature type="transmembrane region" description="Helical" evidence="1">
    <location>
        <begin position="12"/>
        <end position="34"/>
    </location>
</feature>